<dbReference type="CDD" id="cd01714">
    <property type="entry name" value="ETF_beta"/>
    <property type="match status" value="1"/>
</dbReference>
<dbReference type="InterPro" id="IPR014729">
    <property type="entry name" value="Rossmann-like_a/b/a_fold"/>
</dbReference>
<name>G4D432_9FIRM</name>
<dbReference type="GO" id="GO:0009055">
    <property type="term" value="F:electron transfer activity"/>
    <property type="evidence" value="ECO:0007669"/>
    <property type="project" value="InterPro"/>
</dbReference>
<dbReference type="RefSeq" id="WP_004821224.1">
    <property type="nucleotide sequence ID" value="NZ_JH165061.1"/>
</dbReference>
<dbReference type="EMBL" id="AGBB01000115">
    <property type="protein sequence ID" value="EGY79717.1"/>
    <property type="molecule type" value="Genomic_DNA"/>
</dbReference>
<dbReference type="AlphaFoldDB" id="G4D432"/>
<evidence type="ECO:0000313" key="4">
    <source>
        <dbReference type="Proteomes" id="UP000003422"/>
    </source>
</evidence>
<proteinExistence type="predicted"/>
<dbReference type="HOGENOM" id="CLU_060196_2_1_9"/>
<comment type="caution">
    <text evidence="3">The sequence shown here is derived from an EMBL/GenBank/DDBJ whole genome shotgun (WGS) entry which is preliminary data.</text>
</comment>
<dbReference type="SUPFAM" id="SSF52402">
    <property type="entry name" value="Adenine nucleotide alpha hydrolases-like"/>
    <property type="match status" value="1"/>
</dbReference>
<feature type="domain" description="Electron transfer flavoprotein alpha/beta-subunit N-terminal" evidence="2">
    <location>
        <begin position="27"/>
        <end position="217"/>
    </location>
</feature>
<dbReference type="PATRIC" id="fig|997350.3.peg.1116"/>
<dbReference type="InterPro" id="IPR014730">
    <property type="entry name" value="ETF_a/b_N"/>
</dbReference>
<dbReference type="STRING" id="997350.HMPREF9129_1162"/>
<evidence type="ECO:0000256" key="1">
    <source>
        <dbReference type="ARBA" id="ARBA00042002"/>
    </source>
</evidence>
<protein>
    <recommendedName>
        <fullName evidence="1">Electron transfer flavoprotein small subunit</fullName>
    </recommendedName>
</protein>
<keyword evidence="4" id="KW-1185">Reference proteome</keyword>
<dbReference type="InterPro" id="IPR033948">
    <property type="entry name" value="ETF_beta_N"/>
</dbReference>
<dbReference type="SMART" id="SM00893">
    <property type="entry name" value="ETF"/>
    <property type="match status" value="1"/>
</dbReference>
<gene>
    <name evidence="3" type="primary">etfB</name>
    <name evidence="3" type="ORF">HMPREF9129_1162</name>
</gene>
<dbReference type="PIRSF" id="PIRSF000090">
    <property type="entry name" value="Beta-ETF"/>
    <property type="match status" value="1"/>
</dbReference>
<dbReference type="Proteomes" id="UP000003422">
    <property type="component" value="Unassembled WGS sequence"/>
</dbReference>
<dbReference type="PANTHER" id="PTHR21294">
    <property type="entry name" value="ELECTRON TRANSFER FLAVOPROTEIN BETA-SUBUNIT"/>
    <property type="match status" value="1"/>
</dbReference>
<evidence type="ECO:0000259" key="2">
    <source>
        <dbReference type="SMART" id="SM00893"/>
    </source>
</evidence>
<dbReference type="Pfam" id="PF01012">
    <property type="entry name" value="ETF"/>
    <property type="match status" value="1"/>
</dbReference>
<sequence>MKGDEMEYLVLMKHVPKFTRVQLDPITHNLLRDGMRMIINPADLNALTLAIQLKRKTGGRITILTMGPERSADMVKEAIAMGADRGYVLSGGAFRGSDTLATSYALSSAIKYIGEFDVILAGTQTVDGDTGQVGPEVAEFLGINQATYLKDVSYKDGKFEVLRELSSSVEKQRVSTPVLFTVVREANEVKKVSKEKIESISDSLIKIISDEDVGIDKEQLGVSGSPTVVKEVFAHQNRATGLLLEGSIEEQVNKLVEVLKADGIIGR</sequence>
<dbReference type="InterPro" id="IPR012255">
    <property type="entry name" value="ETF_b"/>
</dbReference>
<reference evidence="3 4" key="1">
    <citation type="submission" date="2011-06" db="EMBL/GenBank/DDBJ databases">
        <authorList>
            <person name="Muzny D."/>
            <person name="Qin X."/>
            <person name="Deng J."/>
            <person name="Jiang H."/>
            <person name="Liu Y."/>
            <person name="Qu J."/>
            <person name="Song X.-Z."/>
            <person name="Zhang L."/>
            <person name="Thornton R."/>
            <person name="Coyle M."/>
            <person name="Francisco L."/>
            <person name="Jackson L."/>
            <person name="Javaid M."/>
            <person name="Korchina V."/>
            <person name="Kovar C."/>
            <person name="Mata R."/>
            <person name="Mathew T."/>
            <person name="Ngo R."/>
            <person name="Nguyen L."/>
            <person name="Nguyen N."/>
            <person name="Okwuonu G."/>
            <person name="Ongeri F."/>
            <person name="Pham C."/>
            <person name="Simmons D."/>
            <person name="Wilczek-Boney K."/>
            <person name="Hale W."/>
            <person name="Jakkamsetti A."/>
            <person name="Pham P."/>
            <person name="Ruth R."/>
            <person name="San Lucas F."/>
            <person name="Warren J."/>
            <person name="Zhang J."/>
            <person name="Zhao Z."/>
            <person name="Zhou C."/>
            <person name="Zhu D."/>
            <person name="Lee S."/>
            <person name="Bess C."/>
            <person name="Blankenburg K."/>
            <person name="Forbes L."/>
            <person name="Fu Q."/>
            <person name="Gubbala S."/>
            <person name="Hirani K."/>
            <person name="Jayaseelan J.C."/>
            <person name="Lara F."/>
            <person name="Munidasa M."/>
            <person name="Palculict T."/>
            <person name="Patil S."/>
            <person name="Pu L.-L."/>
            <person name="Saada N."/>
            <person name="Tang L."/>
            <person name="Weissenberger G."/>
            <person name="Zhu Y."/>
            <person name="Hemphill L."/>
            <person name="Shang Y."/>
            <person name="Youmans B."/>
            <person name="Ayvaz T."/>
            <person name="Ross M."/>
            <person name="Santibanez J."/>
            <person name="Aqrawi P."/>
            <person name="Gross S."/>
            <person name="Joshi V."/>
            <person name="Fowler G."/>
            <person name="Nazareth L."/>
            <person name="Reid J."/>
            <person name="Worley K."/>
            <person name="Petrosino J."/>
            <person name="Highlander S."/>
            <person name="Gibbs R."/>
        </authorList>
    </citation>
    <scope>NUCLEOTIDE SEQUENCE [LARGE SCALE GENOMIC DNA]</scope>
    <source>
        <strain evidence="3 4">ATCC 29427</strain>
    </source>
</reference>
<dbReference type="Gene3D" id="3.40.50.620">
    <property type="entry name" value="HUPs"/>
    <property type="match status" value="1"/>
</dbReference>
<accession>G4D432</accession>
<dbReference type="PANTHER" id="PTHR21294:SF17">
    <property type="entry name" value="PROTEIN FIXA"/>
    <property type="match status" value="1"/>
</dbReference>
<dbReference type="eggNOG" id="COG2086">
    <property type="taxonomic scope" value="Bacteria"/>
</dbReference>
<evidence type="ECO:0000313" key="3">
    <source>
        <dbReference type="EMBL" id="EGY79717.1"/>
    </source>
</evidence>
<organism evidence="3 4">
    <name type="scientific">Peptoniphilus indolicus ATCC 29427</name>
    <dbReference type="NCBI Taxonomy" id="997350"/>
    <lineage>
        <taxon>Bacteria</taxon>
        <taxon>Bacillati</taxon>
        <taxon>Bacillota</taxon>
        <taxon>Tissierellia</taxon>
        <taxon>Tissierellales</taxon>
        <taxon>Peptoniphilaceae</taxon>
        <taxon>Peptoniphilus</taxon>
    </lineage>
</organism>